<evidence type="ECO:0000313" key="1">
    <source>
        <dbReference type="EMBL" id="GAH22109.1"/>
    </source>
</evidence>
<evidence type="ECO:0008006" key="2">
    <source>
        <dbReference type="Google" id="ProtNLM"/>
    </source>
</evidence>
<proteinExistence type="predicted"/>
<dbReference type="GO" id="GO:0003824">
    <property type="term" value="F:catalytic activity"/>
    <property type="evidence" value="ECO:0007669"/>
    <property type="project" value="InterPro"/>
</dbReference>
<name>X1EY63_9ZZZZ</name>
<dbReference type="InterPro" id="IPR036038">
    <property type="entry name" value="Aminotransferase-like"/>
</dbReference>
<dbReference type="Pfam" id="PF01063">
    <property type="entry name" value="Aminotran_4"/>
    <property type="match status" value="1"/>
</dbReference>
<dbReference type="AlphaFoldDB" id="X1EY63"/>
<dbReference type="InterPro" id="IPR043131">
    <property type="entry name" value="BCAT-like_N"/>
</dbReference>
<dbReference type="Gene3D" id="3.30.470.10">
    <property type="match status" value="1"/>
</dbReference>
<dbReference type="EMBL" id="BARU01001914">
    <property type="protein sequence ID" value="GAH22109.1"/>
    <property type="molecule type" value="Genomic_DNA"/>
</dbReference>
<gene>
    <name evidence="1" type="ORF">S03H2_04741</name>
</gene>
<sequence>MSEIVYLNGSLIPRSQAKISPLDYGFLYGFGLFETMRAYGGQVFRLDSHLNRLARSAKILG</sequence>
<reference evidence="1" key="1">
    <citation type="journal article" date="2014" name="Front. Microbiol.">
        <title>High frequency of phylogenetically diverse reductive dehalogenase-homologous genes in deep subseafloor sedimentary metagenomes.</title>
        <authorList>
            <person name="Kawai M."/>
            <person name="Futagami T."/>
            <person name="Toyoda A."/>
            <person name="Takaki Y."/>
            <person name="Nishi S."/>
            <person name="Hori S."/>
            <person name="Arai W."/>
            <person name="Tsubouchi T."/>
            <person name="Morono Y."/>
            <person name="Uchiyama I."/>
            <person name="Ito T."/>
            <person name="Fujiyama A."/>
            <person name="Inagaki F."/>
            <person name="Takami H."/>
        </authorList>
    </citation>
    <scope>NUCLEOTIDE SEQUENCE</scope>
    <source>
        <strain evidence="1">Expedition CK06-06</strain>
    </source>
</reference>
<accession>X1EY63</accession>
<feature type="non-terminal residue" evidence="1">
    <location>
        <position position="61"/>
    </location>
</feature>
<dbReference type="InterPro" id="IPR001544">
    <property type="entry name" value="Aminotrans_IV"/>
</dbReference>
<comment type="caution">
    <text evidence="1">The sequence shown here is derived from an EMBL/GenBank/DDBJ whole genome shotgun (WGS) entry which is preliminary data.</text>
</comment>
<organism evidence="1">
    <name type="scientific">marine sediment metagenome</name>
    <dbReference type="NCBI Taxonomy" id="412755"/>
    <lineage>
        <taxon>unclassified sequences</taxon>
        <taxon>metagenomes</taxon>
        <taxon>ecological metagenomes</taxon>
    </lineage>
</organism>
<protein>
    <recommendedName>
        <fullName evidence="2">Aminotransferase class IV</fullName>
    </recommendedName>
</protein>
<dbReference type="SUPFAM" id="SSF56752">
    <property type="entry name" value="D-aminoacid aminotransferase-like PLP-dependent enzymes"/>
    <property type="match status" value="1"/>
</dbReference>